<organism evidence="1 2">
    <name type="scientific">Collybiopsis luxurians FD-317 M1</name>
    <dbReference type="NCBI Taxonomy" id="944289"/>
    <lineage>
        <taxon>Eukaryota</taxon>
        <taxon>Fungi</taxon>
        <taxon>Dikarya</taxon>
        <taxon>Basidiomycota</taxon>
        <taxon>Agaricomycotina</taxon>
        <taxon>Agaricomycetes</taxon>
        <taxon>Agaricomycetidae</taxon>
        <taxon>Agaricales</taxon>
        <taxon>Marasmiineae</taxon>
        <taxon>Omphalotaceae</taxon>
        <taxon>Collybiopsis</taxon>
        <taxon>Collybiopsis luxurians</taxon>
    </lineage>
</organism>
<name>A0A0D0BM34_9AGAR</name>
<dbReference type="HOGENOM" id="CLU_442823_0_0_1"/>
<keyword evidence="2" id="KW-1185">Reference proteome</keyword>
<dbReference type="OrthoDB" id="2962647at2759"/>
<dbReference type="EMBL" id="KN834802">
    <property type="protein sequence ID" value="KIK55896.1"/>
    <property type="molecule type" value="Genomic_DNA"/>
</dbReference>
<protein>
    <submittedName>
        <fullName evidence="1">Uncharacterized protein</fullName>
    </submittedName>
</protein>
<evidence type="ECO:0000313" key="2">
    <source>
        <dbReference type="Proteomes" id="UP000053593"/>
    </source>
</evidence>
<sequence>MFHQAQNFTISPSDFYVVQGNQTIINRYPKSRHGYEDEIDEDVQKKRHCERSYLDDVHTQLSFGWLRTEKSHDQFKEVHRGDMIVLQRISWQLDFLNRLSASQPNRIASHQEHGATHSLVKIEVVKLASKKREKNFMAITYEGDDAHERWKSDLESFAHVREANSWHLYAFTRSISPSLIFHQELIPFNLVWMKASDAVRSYLEWRFDADADALMIAKERYCQSIYNSSLLLVEEIWIDPSNGTFCWGPLCYIYAGVPFSGIDMQYANPGVTLQHSIPPLIQFHSSQAIQQYFQHAIEENVDNFLNLSSGIAYFISADPFTACHLGSMVDSNTGEVVGQMPMSSEGDFISGSWFISDSPENYYPQIWKPNLSIHTWIRGEVNYSWMIQLPYILDQLKIAELEFPSFRMMRDVQHQVTIPPFPVNHLPQILHHGTISQAFLFLPPVKKFWSHGQLTGQLKPDCSPFWSFDPLGKVKMKPATTNLLGIPSITRRSYVGYIQASPTLLNAIQYLHKSRGYDPKTNDYVQSQGWPTFCFMPGYGSEMVVEQESAAWEDGSNDSEEEVYNLVDEFSDSSTTNNDSRPDVDESVRVTFRTFGKRSGLQSVQIGCIPTWDIVRQ</sequence>
<evidence type="ECO:0000313" key="1">
    <source>
        <dbReference type="EMBL" id="KIK55896.1"/>
    </source>
</evidence>
<accession>A0A0D0BM34</accession>
<gene>
    <name evidence="1" type="ORF">GYMLUDRAFT_248295</name>
</gene>
<dbReference type="AlphaFoldDB" id="A0A0D0BM34"/>
<reference evidence="1 2" key="1">
    <citation type="submission" date="2014-04" db="EMBL/GenBank/DDBJ databases">
        <title>Evolutionary Origins and Diversification of the Mycorrhizal Mutualists.</title>
        <authorList>
            <consortium name="DOE Joint Genome Institute"/>
            <consortium name="Mycorrhizal Genomics Consortium"/>
            <person name="Kohler A."/>
            <person name="Kuo A."/>
            <person name="Nagy L.G."/>
            <person name="Floudas D."/>
            <person name="Copeland A."/>
            <person name="Barry K.W."/>
            <person name="Cichocki N."/>
            <person name="Veneault-Fourrey C."/>
            <person name="LaButti K."/>
            <person name="Lindquist E.A."/>
            <person name="Lipzen A."/>
            <person name="Lundell T."/>
            <person name="Morin E."/>
            <person name="Murat C."/>
            <person name="Riley R."/>
            <person name="Ohm R."/>
            <person name="Sun H."/>
            <person name="Tunlid A."/>
            <person name="Henrissat B."/>
            <person name="Grigoriev I.V."/>
            <person name="Hibbett D.S."/>
            <person name="Martin F."/>
        </authorList>
    </citation>
    <scope>NUCLEOTIDE SEQUENCE [LARGE SCALE GENOMIC DNA]</scope>
    <source>
        <strain evidence="1 2">FD-317 M1</strain>
    </source>
</reference>
<dbReference type="Proteomes" id="UP000053593">
    <property type="component" value="Unassembled WGS sequence"/>
</dbReference>
<proteinExistence type="predicted"/>